<keyword evidence="2" id="KW-1185">Reference proteome</keyword>
<protein>
    <submittedName>
        <fullName evidence="1">Uncharacterized protein</fullName>
    </submittedName>
</protein>
<sequence>MRSARSGRPDAPGPLSGTLLAGGRSRAILASALGSPAALAVVVETPGLSHFFGCTPLGPVARAIALSSEAAATPGSLFLPALVSRVRAWTSHEWTR</sequence>
<proteinExistence type="predicted"/>
<organism evidence="1 2">
    <name type="scientific">Streptomyces incanus</name>
    <dbReference type="NCBI Taxonomy" id="887453"/>
    <lineage>
        <taxon>Bacteria</taxon>
        <taxon>Bacillati</taxon>
        <taxon>Actinomycetota</taxon>
        <taxon>Actinomycetes</taxon>
        <taxon>Kitasatosporales</taxon>
        <taxon>Streptomycetaceae</taxon>
        <taxon>Streptomyces</taxon>
    </lineage>
</organism>
<accession>A0ABW0XQB0</accession>
<dbReference type="EMBL" id="JBHSPC010000046">
    <property type="protein sequence ID" value="MFC5671882.1"/>
    <property type="molecule type" value="Genomic_DNA"/>
</dbReference>
<evidence type="ECO:0000313" key="2">
    <source>
        <dbReference type="Proteomes" id="UP001596183"/>
    </source>
</evidence>
<gene>
    <name evidence="1" type="ORF">ACFP2V_17665</name>
</gene>
<reference evidence="2" key="1">
    <citation type="journal article" date="2019" name="Int. J. Syst. Evol. Microbiol.">
        <title>The Global Catalogue of Microorganisms (GCM) 10K type strain sequencing project: providing services to taxonomists for standard genome sequencing and annotation.</title>
        <authorList>
            <consortium name="The Broad Institute Genomics Platform"/>
            <consortium name="The Broad Institute Genome Sequencing Center for Infectious Disease"/>
            <person name="Wu L."/>
            <person name="Ma J."/>
        </authorList>
    </citation>
    <scope>NUCLEOTIDE SEQUENCE [LARGE SCALE GENOMIC DNA]</scope>
    <source>
        <strain evidence="2">JCM 13852</strain>
    </source>
</reference>
<evidence type="ECO:0000313" key="1">
    <source>
        <dbReference type="EMBL" id="MFC5671882.1"/>
    </source>
</evidence>
<dbReference type="RefSeq" id="WP_381212761.1">
    <property type="nucleotide sequence ID" value="NZ_JBHSPC010000046.1"/>
</dbReference>
<dbReference type="Proteomes" id="UP001596183">
    <property type="component" value="Unassembled WGS sequence"/>
</dbReference>
<comment type="caution">
    <text evidence="1">The sequence shown here is derived from an EMBL/GenBank/DDBJ whole genome shotgun (WGS) entry which is preliminary data.</text>
</comment>
<name>A0ABW0XQB0_9ACTN</name>